<proteinExistence type="predicted"/>
<keyword evidence="3" id="KW-1185">Reference proteome</keyword>
<comment type="caution">
    <text evidence="2">The sequence shown here is derived from an EMBL/GenBank/DDBJ whole genome shotgun (WGS) entry which is preliminary data.</text>
</comment>
<accession>A0ABD1LLX2</accession>
<feature type="region of interest" description="Disordered" evidence="1">
    <location>
        <begin position="68"/>
        <end position="102"/>
    </location>
</feature>
<gene>
    <name evidence="2" type="ORF">Fmac_023554</name>
</gene>
<dbReference type="Proteomes" id="UP001603857">
    <property type="component" value="Unassembled WGS sequence"/>
</dbReference>
<evidence type="ECO:0000313" key="3">
    <source>
        <dbReference type="Proteomes" id="UP001603857"/>
    </source>
</evidence>
<sequence length="102" mass="11492">MLVTPSSGPKLLPTPTPLFYPPHYISSHFPSLFLRLGPYLSKKRFSTFRSLSSPIPLSKHVVVVTDSSEFIDGDPRPLRHDDEEPKDRSGNEDSQGDDQDLR</sequence>
<feature type="compositionally biased region" description="Basic and acidic residues" evidence="1">
    <location>
        <begin position="73"/>
        <end position="91"/>
    </location>
</feature>
<evidence type="ECO:0000256" key="1">
    <source>
        <dbReference type="SAM" id="MobiDB-lite"/>
    </source>
</evidence>
<organism evidence="2 3">
    <name type="scientific">Flemingia macrophylla</name>
    <dbReference type="NCBI Taxonomy" id="520843"/>
    <lineage>
        <taxon>Eukaryota</taxon>
        <taxon>Viridiplantae</taxon>
        <taxon>Streptophyta</taxon>
        <taxon>Embryophyta</taxon>
        <taxon>Tracheophyta</taxon>
        <taxon>Spermatophyta</taxon>
        <taxon>Magnoliopsida</taxon>
        <taxon>eudicotyledons</taxon>
        <taxon>Gunneridae</taxon>
        <taxon>Pentapetalae</taxon>
        <taxon>rosids</taxon>
        <taxon>fabids</taxon>
        <taxon>Fabales</taxon>
        <taxon>Fabaceae</taxon>
        <taxon>Papilionoideae</taxon>
        <taxon>50 kb inversion clade</taxon>
        <taxon>NPAAA clade</taxon>
        <taxon>indigoferoid/millettioid clade</taxon>
        <taxon>Phaseoleae</taxon>
        <taxon>Flemingia</taxon>
    </lineage>
</organism>
<protein>
    <submittedName>
        <fullName evidence="2">Uncharacterized protein</fullName>
    </submittedName>
</protein>
<evidence type="ECO:0000313" key="2">
    <source>
        <dbReference type="EMBL" id="KAL2324496.1"/>
    </source>
</evidence>
<reference evidence="2 3" key="1">
    <citation type="submission" date="2024-08" db="EMBL/GenBank/DDBJ databases">
        <title>Insights into the chromosomal genome structure of Flemingia macrophylla.</title>
        <authorList>
            <person name="Ding Y."/>
            <person name="Zhao Y."/>
            <person name="Bi W."/>
            <person name="Wu M."/>
            <person name="Zhao G."/>
            <person name="Gong Y."/>
            <person name="Li W."/>
            <person name="Zhang P."/>
        </authorList>
    </citation>
    <scope>NUCLEOTIDE SEQUENCE [LARGE SCALE GENOMIC DNA]</scope>
    <source>
        <strain evidence="2">DYQJB</strain>
        <tissue evidence="2">Leaf</tissue>
    </source>
</reference>
<dbReference type="AlphaFoldDB" id="A0ABD1LLX2"/>
<name>A0ABD1LLX2_9FABA</name>
<dbReference type="EMBL" id="JBGMDY010000008">
    <property type="protein sequence ID" value="KAL2324496.1"/>
    <property type="molecule type" value="Genomic_DNA"/>
</dbReference>